<name>A0A6G4TZD2_9ACTN</name>
<dbReference type="Proteomes" id="UP000481583">
    <property type="component" value="Unassembled WGS sequence"/>
</dbReference>
<feature type="region of interest" description="Disordered" evidence="1">
    <location>
        <begin position="18"/>
        <end position="66"/>
    </location>
</feature>
<reference evidence="3 4" key="1">
    <citation type="submission" date="2020-02" db="EMBL/GenBank/DDBJ databases">
        <title>Whole-genome analyses of novel actinobacteria.</title>
        <authorList>
            <person name="Sahin N."/>
        </authorList>
    </citation>
    <scope>NUCLEOTIDE SEQUENCE [LARGE SCALE GENOMIC DNA]</scope>
    <source>
        <strain evidence="3 4">A7024</strain>
    </source>
</reference>
<keyword evidence="2" id="KW-0732">Signal</keyword>
<evidence type="ECO:0000256" key="2">
    <source>
        <dbReference type="SAM" id="SignalP"/>
    </source>
</evidence>
<accession>A0A6G4TZD2</accession>
<evidence type="ECO:0000256" key="1">
    <source>
        <dbReference type="SAM" id="MobiDB-lite"/>
    </source>
</evidence>
<feature type="compositionally biased region" description="Low complexity" evidence="1">
    <location>
        <begin position="23"/>
        <end position="62"/>
    </location>
</feature>
<dbReference type="AlphaFoldDB" id="A0A6G4TZD2"/>
<organism evidence="3 4">
    <name type="scientific">Streptomyces coryli</name>
    <dbReference type="NCBI Taxonomy" id="1128680"/>
    <lineage>
        <taxon>Bacteria</taxon>
        <taxon>Bacillati</taxon>
        <taxon>Actinomycetota</taxon>
        <taxon>Actinomycetes</taxon>
        <taxon>Kitasatosporales</taxon>
        <taxon>Streptomycetaceae</taxon>
        <taxon>Streptomyces</taxon>
    </lineage>
</organism>
<sequence>MRAPVVTFVATLTLLTGCGGNTGSADAAPSASSRSSNPSGSSPSSSPSGSSSPDAGASSSSPQRLRVQVRRTLPHDPEAFTQGLEMSGDTLYEGTGLTGRSSVRAGLPGKRPAARAELPAEVFGEGITLVGRERLWQLTWQDGIAYERDPKTLRERRQVHYEGEGWGLCHDAGGGRLVMSDGSPTLAFRDPASFRKTGEVTVRMAGRPVSELNELECAGPHTVYANVFQTDDIVRIDTRTGEVTGAVDAGGLLPASERSGAEVLNGIAAIPGTDEFYVTGKNWPKLFRVRFVPTS</sequence>
<feature type="chain" id="PRO_5026245970" evidence="2">
    <location>
        <begin position="28"/>
        <end position="295"/>
    </location>
</feature>
<feature type="signal peptide" evidence="2">
    <location>
        <begin position="1"/>
        <end position="27"/>
    </location>
</feature>
<comment type="caution">
    <text evidence="3">The sequence shown here is derived from an EMBL/GenBank/DDBJ whole genome shotgun (WGS) entry which is preliminary data.</text>
</comment>
<dbReference type="InterPro" id="IPR007788">
    <property type="entry name" value="QCT"/>
</dbReference>
<dbReference type="Pfam" id="PF05096">
    <property type="entry name" value="Glu_cyclase_2"/>
    <property type="match status" value="1"/>
</dbReference>
<evidence type="ECO:0000313" key="4">
    <source>
        <dbReference type="Proteomes" id="UP000481583"/>
    </source>
</evidence>
<dbReference type="SUPFAM" id="SSF63829">
    <property type="entry name" value="Calcium-dependent phosphotriesterase"/>
    <property type="match status" value="1"/>
</dbReference>
<keyword evidence="4" id="KW-1185">Reference proteome</keyword>
<dbReference type="PROSITE" id="PS51257">
    <property type="entry name" value="PROKAR_LIPOPROTEIN"/>
    <property type="match status" value="1"/>
</dbReference>
<gene>
    <name evidence="3" type="ORF">G5C51_10795</name>
</gene>
<dbReference type="PANTHER" id="PTHR31270:SF1">
    <property type="entry name" value="GLUTAMINYL-PEPTIDE CYCLOTRANSFERASE"/>
    <property type="match status" value="1"/>
</dbReference>
<dbReference type="PANTHER" id="PTHR31270">
    <property type="entry name" value="GLUTAMINYL-PEPTIDE CYCLOTRANSFERASE"/>
    <property type="match status" value="1"/>
</dbReference>
<protein>
    <submittedName>
        <fullName evidence="3">Glutaminyl-peptide cyclotransferase</fullName>
    </submittedName>
</protein>
<dbReference type="GO" id="GO:0016603">
    <property type="term" value="F:glutaminyl-peptide cyclotransferase activity"/>
    <property type="evidence" value="ECO:0007669"/>
    <property type="project" value="InterPro"/>
</dbReference>
<evidence type="ECO:0000313" key="3">
    <source>
        <dbReference type="EMBL" id="NGN64387.1"/>
    </source>
</evidence>
<dbReference type="EMBL" id="JAAKZV010000033">
    <property type="protein sequence ID" value="NGN64387.1"/>
    <property type="molecule type" value="Genomic_DNA"/>
</dbReference>
<proteinExistence type="predicted"/>
<keyword evidence="3" id="KW-0808">Transferase</keyword>